<dbReference type="AlphaFoldDB" id="A0A248TJI9"/>
<dbReference type="PANTHER" id="PTHR43046">
    <property type="entry name" value="GDP-MANNOSE MANNOSYL HYDROLASE"/>
    <property type="match status" value="1"/>
</dbReference>
<sequence length="146" mass="16812">MEIRNASRAITIEGDRLLLVKCIDELGIFYVFPGGGQNHGETLEETVKRECLEETGAIIKVGNLRYIREYIGRNHEFSSQHKNVHQVEFFFTCHLVDQNDAILADDHQVGIEWIPIKSLETIRIYPQELTKYILDNHSPVYLGDVN</sequence>
<dbReference type="OrthoDB" id="65827at2"/>
<dbReference type="SUPFAM" id="SSF55811">
    <property type="entry name" value="Nudix"/>
    <property type="match status" value="1"/>
</dbReference>
<dbReference type="InterPro" id="IPR000086">
    <property type="entry name" value="NUDIX_hydrolase_dom"/>
</dbReference>
<dbReference type="Proteomes" id="UP000215137">
    <property type="component" value="Chromosome"/>
</dbReference>
<dbReference type="Gene3D" id="3.90.79.10">
    <property type="entry name" value="Nucleoside Triphosphate Pyrophosphohydrolase"/>
    <property type="match status" value="1"/>
</dbReference>
<name>A0A248TJI9_9BACI</name>
<accession>A0A248TJI9</accession>
<dbReference type="InterPro" id="IPR015797">
    <property type="entry name" value="NUDIX_hydrolase-like_dom_sf"/>
</dbReference>
<dbReference type="EMBL" id="CP022983">
    <property type="protein sequence ID" value="ASV68373.1"/>
    <property type="molecule type" value="Genomic_DNA"/>
</dbReference>
<dbReference type="PANTHER" id="PTHR43046:SF14">
    <property type="entry name" value="MUTT_NUDIX FAMILY PROTEIN"/>
    <property type="match status" value="1"/>
</dbReference>
<evidence type="ECO:0000256" key="2">
    <source>
        <dbReference type="ARBA" id="ARBA00022801"/>
    </source>
</evidence>
<comment type="cofactor">
    <cofactor evidence="1">
        <name>Mg(2+)</name>
        <dbReference type="ChEBI" id="CHEBI:18420"/>
    </cofactor>
</comment>
<dbReference type="KEGG" id="bko:CKF48_14175"/>
<evidence type="ECO:0000313" key="5">
    <source>
        <dbReference type="Proteomes" id="UP000215137"/>
    </source>
</evidence>
<dbReference type="GO" id="GO:0016787">
    <property type="term" value="F:hydrolase activity"/>
    <property type="evidence" value="ECO:0007669"/>
    <property type="project" value="UniProtKB-KW"/>
</dbReference>
<evidence type="ECO:0000256" key="1">
    <source>
        <dbReference type="ARBA" id="ARBA00001946"/>
    </source>
</evidence>
<keyword evidence="5" id="KW-1185">Reference proteome</keyword>
<evidence type="ECO:0000259" key="3">
    <source>
        <dbReference type="PROSITE" id="PS51462"/>
    </source>
</evidence>
<dbReference type="RefSeq" id="WP_095371943.1">
    <property type="nucleotide sequence ID" value="NZ_CP022983.1"/>
</dbReference>
<reference evidence="4 5" key="1">
    <citation type="submission" date="2017-08" db="EMBL/GenBank/DDBJ databases">
        <title>Complete Genome Sequence of Bacillus kochii Oregon-R-modENCODE STRAIN BDGP4, isolated from Drosophila melanogaster gut.</title>
        <authorList>
            <person name="Wan K.H."/>
            <person name="Yu C."/>
            <person name="Park S."/>
            <person name="Hammonds A.S."/>
            <person name="Booth B.W."/>
            <person name="Celniker S.E."/>
        </authorList>
    </citation>
    <scope>NUCLEOTIDE SEQUENCE [LARGE SCALE GENOMIC DNA]</scope>
    <source>
        <strain evidence="4 5">BDGP4</strain>
    </source>
</reference>
<dbReference type="PROSITE" id="PS51462">
    <property type="entry name" value="NUDIX"/>
    <property type="match status" value="1"/>
</dbReference>
<keyword evidence="2 4" id="KW-0378">Hydrolase</keyword>
<feature type="domain" description="Nudix hydrolase" evidence="3">
    <location>
        <begin position="1"/>
        <end position="137"/>
    </location>
</feature>
<gene>
    <name evidence="4" type="ORF">CKF48_14175</name>
</gene>
<evidence type="ECO:0000313" key="4">
    <source>
        <dbReference type="EMBL" id="ASV68373.1"/>
    </source>
</evidence>
<dbReference type="Pfam" id="PF00293">
    <property type="entry name" value="NUDIX"/>
    <property type="match status" value="1"/>
</dbReference>
<protein>
    <submittedName>
        <fullName evidence="4">NUDIX hydrolase</fullName>
    </submittedName>
</protein>
<proteinExistence type="predicted"/>
<dbReference type="CDD" id="cd18880">
    <property type="entry name" value="NUDIX_ADPRase"/>
    <property type="match status" value="1"/>
</dbReference>
<organism evidence="4 5">
    <name type="scientific">Cytobacillus kochii</name>
    <dbReference type="NCBI Taxonomy" id="859143"/>
    <lineage>
        <taxon>Bacteria</taxon>
        <taxon>Bacillati</taxon>
        <taxon>Bacillota</taxon>
        <taxon>Bacilli</taxon>
        <taxon>Bacillales</taxon>
        <taxon>Bacillaceae</taxon>
        <taxon>Cytobacillus</taxon>
    </lineage>
</organism>